<reference evidence="2 3" key="1">
    <citation type="journal article" date="2021" name="Nat. Commun.">
        <title>Isolation of a member of the candidate phylum Atribacteria reveals a unique cell membrane structure.</title>
        <authorList>
            <person name="Taiki K."/>
            <person name="Nobu M.K."/>
            <person name="Kusada H."/>
            <person name="Meng X.-Y."/>
            <person name="Hosoki N."/>
            <person name="Uematsu K."/>
            <person name="Yoshioka H."/>
            <person name="Kamagata Y."/>
            <person name="Tamaki H."/>
        </authorList>
    </citation>
    <scope>NUCLEOTIDE SEQUENCE [LARGE SCALE GENOMIC DNA]</scope>
    <source>
        <strain evidence="2 3">RT761</strain>
    </source>
</reference>
<feature type="domain" description="PhnB-like" evidence="1">
    <location>
        <begin position="6"/>
        <end position="133"/>
    </location>
</feature>
<proteinExistence type="predicted"/>
<evidence type="ECO:0000259" key="1">
    <source>
        <dbReference type="Pfam" id="PF06983"/>
    </source>
</evidence>
<organism evidence="2 3">
    <name type="scientific">Atribacter laminatus</name>
    <dbReference type="NCBI Taxonomy" id="2847778"/>
    <lineage>
        <taxon>Bacteria</taxon>
        <taxon>Pseudomonadati</taxon>
        <taxon>Atribacterota</taxon>
        <taxon>Atribacteria</taxon>
        <taxon>Atribacterales</taxon>
        <taxon>Atribacteraceae</taxon>
        <taxon>Atribacter</taxon>
    </lineage>
</organism>
<protein>
    <recommendedName>
        <fullName evidence="1">PhnB-like domain-containing protein</fullName>
    </recommendedName>
</protein>
<name>A0A7T1ALL3_ATRLM</name>
<sequence length="305" mass="35407">MKVTKQKIVPHLWFDREAKEAAKFYCSVFPDSKITSITTLHNTPSGNTDIVLFEFWGYKFQAINAGPLFKFNPSISFMINFDPSQDKEARQRIDKVWASLMEGGKAFMPLDKYPFSERYGWVQDRYGLSWQLIYTNPEGEERPLIIPSLLFVGDSYGKAEEASDFYLSVFKNTKRGTIARYPAGMEPDQEGMVMFTDFKLEGQWFAAMDSAREHGYNFNEAISFMVFCEDQEEIDYYWDKLSAVPEAEQCGWLKDKYGLSWQIVPAVMDKMMQDQDPEKINRVTQAFLKMKKFDLATLQRAYDGN</sequence>
<dbReference type="InterPro" id="IPR028973">
    <property type="entry name" value="PhnB-like"/>
</dbReference>
<evidence type="ECO:0000313" key="2">
    <source>
        <dbReference type="EMBL" id="QPM68187.1"/>
    </source>
</evidence>
<dbReference type="Gene3D" id="3.30.720.110">
    <property type="match status" value="1"/>
</dbReference>
<dbReference type="Gene3D" id="3.30.720.100">
    <property type="match status" value="1"/>
</dbReference>
<dbReference type="InterPro" id="IPR029068">
    <property type="entry name" value="Glyas_Bleomycin-R_OHBP_Dase"/>
</dbReference>
<dbReference type="Pfam" id="PF06983">
    <property type="entry name" value="3-dmu-9_3-mt"/>
    <property type="match status" value="2"/>
</dbReference>
<dbReference type="PANTHER" id="PTHR33990">
    <property type="entry name" value="PROTEIN YJDN-RELATED"/>
    <property type="match status" value="1"/>
</dbReference>
<feature type="domain" description="PhnB-like" evidence="1">
    <location>
        <begin position="145"/>
        <end position="264"/>
    </location>
</feature>
<dbReference type="EMBL" id="CP065383">
    <property type="protein sequence ID" value="QPM68187.1"/>
    <property type="molecule type" value="Genomic_DNA"/>
</dbReference>
<dbReference type="Proteomes" id="UP000594463">
    <property type="component" value="Chromosome"/>
</dbReference>
<dbReference type="SUPFAM" id="SSF54593">
    <property type="entry name" value="Glyoxalase/Bleomycin resistance protein/Dihydroxybiphenyl dioxygenase"/>
    <property type="match status" value="2"/>
</dbReference>
<dbReference type="KEGG" id="alam:RT761_01401"/>
<dbReference type="AlphaFoldDB" id="A0A7T1ALL3"/>
<evidence type="ECO:0000313" key="3">
    <source>
        <dbReference type="Proteomes" id="UP000594463"/>
    </source>
</evidence>
<gene>
    <name evidence="2" type="ORF">RT761_01401</name>
</gene>
<dbReference type="RefSeq" id="WP_218113344.1">
    <property type="nucleotide sequence ID" value="NZ_CP065383.1"/>
</dbReference>
<dbReference type="Gene3D" id="3.10.180.10">
    <property type="entry name" value="2,3-Dihydroxybiphenyl 1,2-Dioxygenase, domain 1"/>
    <property type="match status" value="1"/>
</dbReference>
<keyword evidence="3" id="KW-1185">Reference proteome</keyword>
<dbReference type="CDD" id="cd06588">
    <property type="entry name" value="PhnB_like"/>
    <property type="match status" value="2"/>
</dbReference>
<accession>A0A7T1ALL3</accession>